<dbReference type="PANTHER" id="PTHR14741">
    <property type="entry name" value="S-ADENOSYLMETHIONINE-DEPENDENT METHYLTRANSFERASE RELATED"/>
    <property type="match status" value="1"/>
</dbReference>
<feature type="compositionally biased region" description="Basic residues" evidence="23">
    <location>
        <begin position="307"/>
        <end position="317"/>
    </location>
</feature>
<evidence type="ECO:0000256" key="22">
    <source>
        <dbReference type="ARBA" id="ARBA00081504"/>
    </source>
</evidence>
<evidence type="ECO:0000256" key="21">
    <source>
        <dbReference type="ARBA" id="ARBA00079339"/>
    </source>
</evidence>
<evidence type="ECO:0000313" key="25">
    <source>
        <dbReference type="Proteomes" id="UP000007110"/>
    </source>
</evidence>
<keyword evidence="12" id="KW-0539">Nucleus</keyword>
<comment type="catalytic activity">
    <reaction evidence="14">
        <text>a 5'-end (N(2),N(7)-dimethyl 5'-triphosphoguanosine)-ribonucleoside in snoRNA + S-adenosyl-L-methionine = a 5'-end (N(2),N(2),N(7)-trimethyl 5'-triphosphoguanosine)-ribonucleoside in snoRNA + S-adenosyl-L-homocysteine + H(+)</text>
        <dbReference type="Rhea" id="RHEA:78507"/>
        <dbReference type="Rhea" id="RHEA-COMP:19088"/>
        <dbReference type="Rhea" id="RHEA-COMP:19090"/>
        <dbReference type="ChEBI" id="CHEBI:15378"/>
        <dbReference type="ChEBI" id="CHEBI:57856"/>
        <dbReference type="ChEBI" id="CHEBI:59789"/>
        <dbReference type="ChEBI" id="CHEBI:167623"/>
        <dbReference type="ChEBI" id="CHEBI:172880"/>
    </reaction>
    <physiologicalReaction direction="left-to-right" evidence="14">
        <dbReference type="Rhea" id="RHEA:78508"/>
    </physiologicalReaction>
</comment>
<evidence type="ECO:0000313" key="24">
    <source>
        <dbReference type="EnsemblMetazoa" id="XP_030839258"/>
    </source>
</evidence>
<dbReference type="GO" id="GO:0071164">
    <property type="term" value="F:RNA cap trimethylguanosine synthase activity"/>
    <property type="evidence" value="ECO:0000318"/>
    <property type="project" value="GO_Central"/>
</dbReference>
<evidence type="ECO:0000256" key="17">
    <source>
        <dbReference type="ARBA" id="ARBA00049075"/>
    </source>
</evidence>
<dbReference type="PANTHER" id="PTHR14741:SF32">
    <property type="entry name" value="TRIMETHYLGUANOSINE SYNTHASE"/>
    <property type="match status" value="1"/>
</dbReference>
<feature type="region of interest" description="Disordered" evidence="23">
    <location>
        <begin position="164"/>
        <end position="274"/>
    </location>
</feature>
<keyword evidence="25" id="KW-1185">Reference proteome</keyword>
<evidence type="ECO:0000256" key="12">
    <source>
        <dbReference type="ARBA" id="ARBA00023242"/>
    </source>
</evidence>
<keyword evidence="9" id="KW-0949">S-adenosyl-L-methionine</keyword>
<feature type="region of interest" description="Disordered" evidence="23">
    <location>
        <begin position="1"/>
        <end position="38"/>
    </location>
</feature>
<protein>
    <recommendedName>
        <fullName evidence="4">Trimethylguanosine synthase</fullName>
    </recommendedName>
    <alternativeName>
        <fullName evidence="18">Cap-specific guanine-N(2) methyltransferase</fullName>
    </alternativeName>
    <alternativeName>
        <fullName evidence="21">Nuclear receptor coactivator 6-interacting protein</fullName>
    </alternativeName>
    <alternativeName>
        <fullName evidence="22">PRIP-interacting protein with methyltransferase motif</fullName>
    </alternativeName>
</protein>
<keyword evidence="5" id="KW-0963">Cytoplasm</keyword>
<dbReference type="GeneID" id="115923131"/>
<evidence type="ECO:0000256" key="23">
    <source>
        <dbReference type="SAM" id="MobiDB-lite"/>
    </source>
</evidence>
<comment type="similarity">
    <text evidence="13">Belongs to the methyltransferase superfamily. Trimethylguanosine synthase family.</text>
</comment>
<dbReference type="CDD" id="cd02440">
    <property type="entry name" value="AdoMet_MTases"/>
    <property type="match status" value="1"/>
</dbReference>
<evidence type="ECO:0000256" key="3">
    <source>
        <dbReference type="ARBA" id="ARBA00004604"/>
    </source>
</evidence>
<dbReference type="RefSeq" id="XP_030839258.1">
    <property type="nucleotide sequence ID" value="XM_030983398.1"/>
</dbReference>
<dbReference type="GO" id="GO:0005730">
    <property type="term" value="C:nucleolus"/>
    <property type="evidence" value="ECO:0007669"/>
    <property type="project" value="UniProtKB-SubCell"/>
</dbReference>
<evidence type="ECO:0000256" key="4">
    <source>
        <dbReference type="ARBA" id="ARBA00018517"/>
    </source>
</evidence>
<comment type="subunit">
    <text evidence="20">May form homooligomers. Interacts with CREBBP/CBP, EED/WAIT1, EP300/P300, NCOA6/PRIP, PPARBP/PBP and SMN.</text>
</comment>
<comment type="function">
    <text evidence="19">Catalyzes the 2 serial methylation steps for the conversion of the 7-monomethylguanosine (m(7)G) caps of snRNAs and snoRNAs to a 2,2,7-trimethylguanosine (m(2,2,7)G) cap structure. The enzyme is specific for guanine, and N7 methylation must precede N2 methylation. Hypermethylation of the m7G cap of U snRNAs leads to their concentration in nuclear foci, their colocalization with coilin and the formation of canonical Cajal bodies (CBs). Plays a role in transcriptional regulation.</text>
</comment>
<dbReference type="OrthoDB" id="194443at2759"/>
<dbReference type="EnsemblMetazoa" id="XM_030983398">
    <property type="protein sequence ID" value="XP_030839258"/>
    <property type="gene ID" value="LOC115923131"/>
</dbReference>
<dbReference type="InterPro" id="IPR029063">
    <property type="entry name" value="SAM-dependent_MTases_sf"/>
</dbReference>
<evidence type="ECO:0000256" key="2">
    <source>
        <dbReference type="ARBA" id="ARBA00004496"/>
    </source>
</evidence>
<sequence length="528" mass="59485">MANRDLRSTGSYHGDEEEEEPPEDSPYKTKRSHELDAEELGSAYTKVFQKLGLSCDPASHRFLDQKPFQKAKVHYFNKRLKKSHDPDLNLRKKPLHIRFSNDEREAEDGGDEDAGTSSQEGSTVVKERGEIKQSPVMSFKVGKSNVLGKVRGFLEREEDLNDIGVSCHGFDEDDDDTDSNLDENSEAPIEDKTNNKLLDENVKEFPVEEAPLEHGDDGCHSNKQADQRMDDEVNSKDSCIDEKGDALPTDLPKQAASEQNTTSSTSGTLQTVAELEEIKIEENRVNSEEIVREEGEVKDVDRESKPKAKQRRQRKYTSKHDIAGGSKHLNKYWAQRYRLFSRFDEGIKLDEEGWYSVTPERIAEHQAERCRCDLIVDAFCGSGGNAIQFAFTCERVVAVDIDPAKIELARHNAAVYGVEDRIEFIVGDFFKVADDLKADVVFLSPPWGGPKYLNAEVFDLFSMMDIDTAAMFEKARCISENIGFFAPRNANVEQLASLAGPGGRMEIEQNFLNKKIKTITAYYGELVD</sequence>
<comment type="subcellular location">
    <subcellularLocation>
        <location evidence="2">Cytoplasm</location>
    </subcellularLocation>
    <subcellularLocation>
        <location evidence="1">Nucleus</location>
        <location evidence="1">Cajal body</location>
    </subcellularLocation>
    <subcellularLocation>
        <location evidence="3">Nucleus</location>
        <location evidence="3">Nucleolus</location>
    </subcellularLocation>
</comment>
<keyword evidence="7" id="KW-0489">Methyltransferase</keyword>
<evidence type="ECO:0000256" key="15">
    <source>
        <dbReference type="ARBA" id="ARBA00048740"/>
    </source>
</evidence>
<comment type="catalytic activity">
    <reaction evidence="17">
        <text>a 5'-end (N(7)-methyl 5'-triphosphoguanosine)-ribonucleoside in snRNA + S-adenosyl-L-methionine = a 5'-end (N(2),N(7)-dimethyl 5'-triphosphoguanosine)-ribonucleoside in snRNA + S-adenosyl-L-homocysteine + H(+)</text>
        <dbReference type="Rhea" id="RHEA:78471"/>
        <dbReference type="Rhea" id="RHEA-COMP:19085"/>
        <dbReference type="Rhea" id="RHEA-COMP:19087"/>
        <dbReference type="ChEBI" id="CHEBI:15378"/>
        <dbReference type="ChEBI" id="CHEBI:57856"/>
        <dbReference type="ChEBI" id="CHEBI:59789"/>
        <dbReference type="ChEBI" id="CHEBI:156461"/>
        <dbReference type="ChEBI" id="CHEBI:172880"/>
    </reaction>
    <physiologicalReaction direction="left-to-right" evidence="17">
        <dbReference type="Rhea" id="RHEA:78472"/>
    </physiologicalReaction>
</comment>
<dbReference type="GO" id="GO:0015030">
    <property type="term" value="C:Cajal body"/>
    <property type="evidence" value="ECO:0007669"/>
    <property type="project" value="UniProtKB-SubCell"/>
</dbReference>
<evidence type="ECO:0000256" key="10">
    <source>
        <dbReference type="ARBA" id="ARBA00023015"/>
    </source>
</evidence>
<feature type="compositionally biased region" description="Acidic residues" evidence="23">
    <location>
        <begin position="171"/>
        <end position="185"/>
    </location>
</feature>
<dbReference type="Gene3D" id="3.40.50.150">
    <property type="entry name" value="Vaccinia Virus protein VP39"/>
    <property type="match status" value="1"/>
</dbReference>
<dbReference type="KEGG" id="spu:115923131"/>
<dbReference type="GO" id="GO:0005737">
    <property type="term" value="C:cytoplasm"/>
    <property type="evidence" value="ECO:0007669"/>
    <property type="project" value="UniProtKB-SubCell"/>
</dbReference>
<proteinExistence type="inferred from homology"/>
<reference evidence="24" key="2">
    <citation type="submission" date="2021-01" db="UniProtKB">
        <authorList>
            <consortium name="EnsemblMetazoa"/>
        </authorList>
    </citation>
    <scope>IDENTIFICATION</scope>
</reference>
<feature type="compositionally biased region" description="Basic and acidic residues" evidence="23">
    <location>
        <begin position="294"/>
        <end position="306"/>
    </location>
</feature>
<dbReference type="InParanoid" id="A0A7M7NNS8"/>
<reference evidence="25" key="1">
    <citation type="submission" date="2015-02" db="EMBL/GenBank/DDBJ databases">
        <title>Genome sequencing for Strongylocentrotus purpuratus.</title>
        <authorList>
            <person name="Murali S."/>
            <person name="Liu Y."/>
            <person name="Vee V."/>
            <person name="English A."/>
            <person name="Wang M."/>
            <person name="Skinner E."/>
            <person name="Han Y."/>
            <person name="Muzny D.M."/>
            <person name="Worley K.C."/>
            <person name="Gibbs R.A."/>
        </authorList>
    </citation>
    <scope>NUCLEOTIDE SEQUENCE</scope>
</reference>
<evidence type="ECO:0000256" key="14">
    <source>
        <dbReference type="ARBA" id="ARBA00047418"/>
    </source>
</evidence>
<evidence type="ECO:0000256" key="20">
    <source>
        <dbReference type="ARBA" id="ARBA00064494"/>
    </source>
</evidence>
<evidence type="ECO:0000256" key="1">
    <source>
        <dbReference type="ARBA" id="ARBA00004408"/>
    </source>
</evidence>
<dbReference type="InterPro" id="IPR019012">
    <property type="entry name" value="RNA_cap_Gua-N2-MeTrfase"/>
</dbReference>
<comment type="catalytic activity">
    <reaction evidence="16">
        <text>a 5'-end (N(2),N(7)-dimethyl 5'-triphosphoguanosine)-ribonucleoside in snRNA + S-adenosyl-L-methionine = a 5'-end (N(2),N(2),N(7)-trimethyl 5'-triphosphoguanosine)-ribonucleoside in snRNA + S-adenosyl-L-homocysteine + H(+)</text>
        <dbReference type="Rhea" id="RHEA:78479"/>
        <dbReference type="Rhea" id="RHEA-COMP:19087"/>
        <dbReference type="Rhea" id="RHEA-COMP:19089"/>
        <dbReference type="ChEBI" id="CHEBI:15378"/>
        <dbReference type="ChEBI" id="CHEBI:57856"/>
        <dbReference type="ChEBI" id="CHEBI:59789"/>
        <dbReference type="ChEBI" id="CHEBI:167623"/>
        <dbReference type="ChEBI" id="CHEBI:172880"/>
    </reaction>
    <physiologicalReaction direction="left-to-right" evidence="16">
        <dbReference type="Rhea" id="RHEA:78480"/>
    </physiologicalReaction>
</comment>
<feature type="compositionally biased region" description="Polar residues" evidence="23">
    <location>
        <begin position="256"/>
        <end position="271"/>
    </location>
</feature>
<name>A0A7M7NNS8_STRPU</name>
<evidence type="ECO:0000256" key="7">
    <source>
        <dbReference type="ARBA" id="ARBA00022603"/>
    </source>
</evidence>
<dbReference type="GO" id="GO:0005634">
    <property type="term" value="C:nucleus"/>
    <property type="evidence" value="ECO:0000318"/>
    <property type="project" value="GO_Central"/>
</dbReference>
<keyword evidence="6" id="KW-0597">Phosphoprotein</keyword>
<evidence type="ECO:0000256" key="16">
    <source>
        <dbReference type="ARBA" id="ARBA00048763"/>
    </source>
</evidence>
<evidence type="ECO:0000256" key="5">
    <source>
        <dbReference type="ARBA" id="ARBA00022490"/>
    </source>
</evidence>
<feature type="compositionally biased region" description="Acidic residues" evidence="23">
    <location>
        <begin position="104"/>
        <end position="114"/>
    </location>
</feature>
<comment type="catalytic activity">
    <reaction evidence="15">
        <text>a 5'-end (N(7)-methyl 5'-triphosphoguanosine)-ribonucleoside in snoRNA + S-adenosyl-L-methionine = a 5'-end (N(2),N(7)-dimethyl 5'-triphosphoguanosine)-ribonucleoside in snoRNA + S-adenosyl-L-homocysteine + H(+)</text>
        <dbReference type="Rhea" id="RHEA:78475"/>
        <dbReference type="Rhea" id="RHEA-COMP:19086"/>
        <dbReference type="Rhea" id="RHEA-COMP:19088"/>
        <dbReference type="ChEBI" id="CHEBI:15378"/>
        <dbReference type="ChEBI" id="CHEBI:57856"/>
        <dbReference type="ChEBI" id="CHEBI:59789"/>
        <dbReference type="ChEBI" id="CHEBI:156461"/>
        <dbReference type="ChEBI" id="CHEBI:172880"/>
    </reaction>
    <physiologicalReaction direction="left-to-right" evidence="15">
        <dbReference type="Rhea" id="RHEA:78476"/>
    </physiologicalReaction>
</comment>
<evidence type="ECO:0000256" key="13">
    <source>
        <dbReference type="ARBA" id="ARBA00025783"/>
    </source>
</evidence>
<keyword evidence="11" id="KW-0804">Transcription</keyword>
<evidence type="ECO:0000256" key="18">
    <source>
        <dbReference type="ARBA" id="ARBA00049790"/>
    </source>
</evidence>
<dbReference type="GO" id="GO:0036261">
    <property type="term" value="P:7-methylguanosine cap hypermethylation"/>
    <property type="evidence" value="ECO:0000318"/>
    <property type="project" value="GO_Central"/>
</dbReference>
<accession>A0A7M7NNS8</accession>
<dbReference type="AlphaFoldDB" id="A0A7M7NNS8"/>
<evidence type="ECO:0000256" key="9">
    <source>
        <dbReference type="ARBA" id="ARBA00022691"/>
    </source>
</evidence>
<evidence type="ECO:0000256" key="6">
    <source>
        <dbReference type="ARBA" id="ARBA00022553"/>
    </source>
</evidence>
<evidence type="ECO:0000256" key="11">
    <source>
        <dbReference type="ARBA" id="ARBA00023163"/>
    </source>
</evidence>
<feature type="region of interest" description="Disordered" evidence="23">
    <location>
        <begin position="294"/>
        <end position="320"/>
    </location>
</feature>
<keyword evidence="8" id="KW-0808">Transferase</keyword>
<dbReference type="FunFam" id="3.40.50.150:FF:000066">
    <property type="entry name" value="Trimethylguanosine synthase 1"/>
    <property type="match status" value="1"/>
</dbReference>
<feature type="region of interest" description="Disordered" evidence="23">
    <location>
        <begin position="81"/>
        <end position="137"/>
    </location>
</feature>
<dbReference type="Proteomes" id="UP000007110">
    <property type="component" value="Unassembled WGS sequence"/>
</dbReference>
<feature type="compositionally biased region" description="Basic and acidic residues" evidence="23">
    <location>
        <begin position="189"/>
        <end position="245"/>
    </location>
</feature>
<keyword evidence="10" id="KW-0805">Transcription regulation</keyword>
<dbReference type="SUPFAM" id="SSF53335">
    <property type="entry name" value="S-adenosyl-L-methionine-dependent methyltransferases"/>
    <property type="match status" value="1"/>
</dbReference>
<evidence type="ECO:0000256" key="8">
    <source>
        <dbReference type="ARBA" id="ARBA00022679"/>
    </source>
</evidence>
<dbReference type="Pfam" id="PF09445">
    <property type="entry name" value="Methyltransf_15"/>
    <property type="match status" value="1"/>
</dbReference>
<evidence type="ECO:0000256" key="19">
    <source>
        <dbReference type="ARBA" id="ARBA00057179"/>
    </source>
</evidence>
<organism evidence="24 25">
    <name type="scientific">Strongylocentrotus purpuratus</name>
    <name type="common">Purple sea urchin</name>
    <dbReference type="NCBI Taxonomy" id="7668"/>
    <lineage>
        <taxon>Eukaryota</taxon>
        <taxon>Metazoa</taxon>
        <taxon>Echinodermata</taxon>
        <taxon>Eleutherozoa</taxon>
        <taxon>Echinozoa</taxon>
        <taxon>Echinoidea</taxon>
        <taxon>Euechinoidea</taxon>
        <taxon>Echinacea</taxon>
        <taxon>Camarodonta</taxon>
        <taxon>Echinidea</taxon>
        <taxon>Strongylocentrotidae</taxon>
        <taxon>Strongylocentrotus</taxon>
    </lineage>
</organism>